<evidence type="ECO:0000259" key="19">
    <source>
        <dbReference type="Pfam" id="PF03045"/>
    </source>
</evidence>
<dbReference type="Proteomes" id="UP000318571">
    <property type="component" value="Chromosome 6"/>
</dbReference>
<feature type="transmembrane region" description="Helical" evidence="18">
    <location>
        <begin position="1353"/>
        <end position="1375"/>
    </location>
</feature>
<evidence type="ECO:0000256" key="12">
    <source>
        <dbReference type="ARBA" id="ARBA00023136"/>
    </source>
</evidence>
<evidence type="ECO:0000256" key="3">
    <source>
        <dbReference type="ARBA" id="ARBA00007193"/>
    </source>
</evidence>
<keyword evidence="11 16" id="KW-0406">Ion transport</keyword>
<sequence length="1549" mass="173773">MFVPGVNMSHFQAMFADFCSHTSLHGWSYMSNPSLSSWRRVFWLLMIVSSLGVAAYYLRWFVHNFDDHKVSTTIETTTAPLSQVDFPAVTICNVNQFQKSFLSSIGILNDVDLAFKFAEEFIIGTEKIRTDLDKRRAHAVLQRPQYKSMAKEYLQNVLKLNQSVVEYVQSQKMFSVNQLVNRLSVQWQIGAMIPYAEFQGIEHVASIGTYAGTDHGICAKIFPQTFDVANMIPERNEAIQRKIKAPPGVKNGVNNGMTFMVDAEIYDYADLRSPSNGFVLALHHHWTFLVIQQQGFNVALERLRKSLSRQSWSPPPTWPRLDSNQKIGDAISSPRSIWSTGLTTSKDTLNPEKRSEGGRYSMSNCLYEAVLEEIPSQCNCTPNFHAIGFNVETHPPCEGRGITCVTKLLNKLGILDTIQDGASRKRCFAACETQINRYQLSTIPYPNTFNFLLRTEVCRIVRSLQQRCELPDKRLVLEETYESLCGLTSRLNGNDACFQGKLRLSRIEYFNANATARLRYIELLQRYAHENIAIIQVYIKDPFVTKLLRDEAFSVVLFVAGAGGLMGLCTGFSFLSGVEILYFAVIAFIENIQQGAKTIRASSTGLRQLHRRRKSTFTEQTDAVNANMRLGVAGATLGAVLVLSMLGLAYGDDCHLTKVIHTLHYPGCTPRHIGSFACTGKCNSYVQVSGSKLWLQERSCMCCQESGEREAIISVECKGPVKGTSVYKRVVTKAPADCMCRPCTALEDEITPSDFVGYPEKSSLMNERCSDSKIRDTEQSRSPSRQDANHLSGGEGAHDCDDGAWEILRAGGNPFIIQCEVSNNLGLRLEPKMSFESPSTDFFRGLDMNALGIDQAYVNITHQLEEKSVYLYKLSADCEKCPFVYHDETGEPIGSEGYNFTIVTHYPWQLRLRSSNENHSVSQFIQDPHELCTVGVNGGEYGVYDIILDETQSCTVVEALEATNSNLALLYCFLILLGLGILFQMLVFVNKKGYLDGLKSILRGFKKSLGFEVKEKPEKEDNNNETSRPPMKNRLKSLDTFRGMSIALMIFVNDGAGGYYFMEHSTWNGLFVADLAFPWFMWIMGFCIPMSVRSFTKKNTALPVILIRIVKRSIKLFLLGLFFANNGEYTMIMKIGEQQKPIMNAFFPLGNIQLERLRIPGVLQRFAISYLVVAGTSAIIGKYMKPMDTETIRGWRSYVVDIFTHWPRWIVAFAAIFIHACIIFLLPVPNCETGYLGPGGLHDDSEHLPECIGGATGYIDKLILTNAHIYNYPTAKAVYQSSAFDPEGILGCLPSIFHVFLGYQAGQIILSYSGHRQRVTRYLIWFLGTGILALGLCGASLNDGPIPINKNLWSLSYVFATTSLANILMALVYVIVDVKEWWGGEPFFYAGMNAIVLYLGHQIGWRLLPFHFAVGTMNTHWIHLVESLWTTSLWMFVAFVMFKKNAFVVVKKGGRGGEERERGGGGGGGGGEGVEGEEEKEEEEVEVEEEELLQIKDSETGLRSLNTKTICQLIMAYLGREYIYNQWMDAVENNGSGSGYCFFDLMRIS</sequence>
<gene>
    <name evidence="20" type="ORF">TCAL_08092</name>
</gene>
<dbReference type="Gene3D" id="2.10.90.10">
    <property type="entry name" value="Cystine-knot cytokines"/>
    <property type="match status" value="1"/>
</dbReference>
<feature type="domain" description="DAN" evidence="19">
    <location>
        <begin position="652"/>
        <end position="740"/>
    </location>
</feature>
<feature type="compositionally biased region" description="Gly residues" evidence="17">
    <location>
        <begin position="1464"/>
        <end position="1473"/>
    </location>
</feature>
<keyword evidence="13" id="KW-1015">Disulfide bond</keyword>
<dbReference type="STRING" id="6832.A0A553PQJ7"/>
<comment type="subcellular location">
    <subcellularLocation>
        <location evidence="1">Membrane</location>
        <topology evidence="1">Multi-pass membrane protein</topology>
    </subcellularLocation>
    <subcellularLocation>
        <location evidence="2">Secreted</location>
    </subcellularLocation>
</comment>
<evidence type="ECO:0000256" key="9">
    <source>
        <dbReference type="ARBA" id="ARBA00022989"/>
    </source>
</evidence>
<keyword evidence="9 18" id="KW-1133">Transmembrane helix</keyword>
<evidence type="ECO:0000256" key="17">
    <source>
        <dbReference type="SAM" id="MobiDB-lite"/>
    </source>
</evidence>
<evidence type="ECO:0000256" key="13">
    <source>
        <dbReference type="ARBA" id="ARBA00023157"/>
    </source>
</evidence>
<keyword evidence="10" id="KW-0915">Sodium</keyword>
<evidence type="ECO:0000256" key="5">
    <source>
        <dbReference type="ARBA" id="ARBA00022461"/>
    </source>
</evidence>
<keyword evidence="21" id="KW-1185">Reference proteome</keyword>
<evidence type="ECO:0000256" key="8">
    <source>
        <dbReference type="ARBA" id="ARBA00022729"/>
    </source>
</evidence>
<protein>
    <recommendedName>
        <fullName evidence="19">DAN domain-containing protein</fullName>
    </recommendedName>
</protein>
<keyword evidence="12 18" id="KW-0472">Membrane</keyword>
<evidence type="ECO:0000313" key="20">
    <source>
        <dbReference type="EMBL" id="TRY79959.1"/>
    </source>
</evidence>
<evidence type="ECO:0000256" key="6">
    <source>
        <dbReference type="ARBA" id="ARBA00022525"/>
    </source>
</evidence>
<dbReference type="Gene3D" id="1.10.287.770">
    <property type="entry name" value="YojJ-like"/>
    <property type="match status" value="1"/>
</dbReference>
<keyword evidence="4 16" id="KW-0813">Transport</keyword>
<feature type="transmembrane region" description="Helical" evidence="18">
    <location>
        <begin position="556"/>
        <end position="589"/>
    </location>
</feature>
<name>A0A553PQJ7_TIGCA</name>
<comment type="similarity">
    <text evidence="3 16">Belongs to the amiloride-sensitive sodium channel (TC 1.A.6) family.</text>
</comment>
<dbReference type="GO" id="GO:0005272">
    <property type="term" value="F:sodium channel activity"/>
    <property type="evidence" value="ECO:0007669"/>
    <property type="project" value="UniProtKB-KW"/>
</dbReference>
<dbReference type="InterPro" id="IPR004133">
    <property type="entry name" value="DAN_dom"/>
</dbReference>
<dbReference type="EMBL" id="VCGU01000002">
    <property type="protein sequence ID" value="TRY79959.1"/>
    <property type="molecule type" value="Genomic_DNA"/>
</dbReference>
<dbReference type="Pfam" id="PF00858">
    <property type="entry name" value="ASC"/>
    <property type="match status" value="1"/>
</dbReference>
<dbReference type="PANTHER" id="PTHR31061:SF24">
    <property type="entry name" value="LD22376P"/>
    <property type="match status" value="1"/>
</dbReference>
<feature type="transmembrane region" description="Helical" evidence="18">
    <location>
        <begin position="1067"/>
        <end position="1088"/>
    </location>
</feature>
<feature type="transmembrane region" description="Helical" evidence="18">
    <location>
        <begin position="1206"/>
        <end position="1226"/>
    </location>
</feature>
<dbReference type="PANTHER" id="PTHR31061">
    <property type="entry name" value="LD22376P"/>
    <property type="match status" value="1"/>
</dbReference>
<evidence type="ECO:0000256" key="16">
    <source>
        <dbReference type="RuleBase" id="RU000679"/>
    </source>
</evidence>
<feature type="transmembrane region" description="Helical" evidence="18">
    <location>
        <begin position="1322"/>
        <end position="1341"/>
    </location>
</feature>
<reference evidence="20 21" key="1">
    <citation type="journal article" date="2018" name="Nat. Ecol. Evol.">
        <title>Genomic signatures of mitonuclear coevolution across populations of Tigriopus californicus.</title>
        <authorList>
            <person name="Barreto F.S."/>
            <person name="Watson E.T."/>
            <person name="Lima T.G."/>
            <person name="Willett C.S."/>
            <person name="Edmands S."/>
            <person name="Li W."/>
            <person name="Burton R.S."/>
        </authorList>
    </citation>
    <scope>NUCLEOTIDE SEQUENCE [LARGE SCALE GENOMIC DNA]</scope>
    <source>
        <strain evidence="20 21">San Diego</strain>
    </source>
</reference>
<feature type="region of interest" description="Disordered" evidence="17">
    <location>
        <begin position="1455"/>
        <end position="1490"/>
    </location>
</feature>
<evidence type="ECO:0000256" key="1">
    <source>
        <dbReference type="ARBA" id="ARBA00004141"/>
    </source>
</evidence>
<evidence type="ECO:0000313" key="21">
    <source>
        <dbReference type="Proteomes" id="UP000318571"/>
    </source>
</evidence>
<evidence type="ECO:0000256" key="15">
    <source>
        <dbReference type="ARBA" id="ARBA00023303"/>
    </source>
</evidence>
<proteinExistence type="inferred from homology"/>
<keyword evidence="6" id="KW-0964">Secreted</keyword>
<evidence type="ECO:0000256" key="7">
    <source>
        <dbReference type="ARBA" id="ARBA00022692"/>
    </source>
</evidence>
<keyword evidence="8" id="KW-0732">Signal</keyword>
<keyword evidence="15 16" id="KW-0407">Ion channel</keyword>
<keyword evidence="5 16" id="KW-0894">Sodium channel</keyword>
<evidence type="ECO:0000256" key="14">
    <source>
        <dbReference type="ARBA" id="ARBA00023201"/>
    </source>
</evidence>
<feature type="transmembrane region" description="Helical" evidence="18">
    <location>
        <begin position="1387"/>
        <end position="1408"/>
    </location>
</feature>
<evidence type="ECO:0000256" key="4">
    <source>
        <dbReference type="ARBA" id="ARBA00022448"/>
    </source>
</evidence>
<dbReference type="InterPro" id="IPR029034">
    <property type="entry name" value="Cystine-knot_cytokine"/>
</dbReference>
<feature type="region of interest" description="Disordered" evidence="17">
    <location>
        <begin position="757"/>
        <end position="796"/>
    </location>
</feature>
<feature type="transmembrane region" description="Helical" evidence="18">
    <location>
        <begin position="1420"/>
        <end position="1442"/>
    </location>
</feature>
<feature type="transmembrane region" description="Helical" evidence="18">
    <location>
        <begin position="630"/>
        <end position="650"/>
    </location>
</feature>
<feature type="transmembrane region" description="Helical" evidence="18">
    <location>
        <begin position="968"/>
        <end position="989"/>
    </location>
</feature>
<dbReference type="InterPro" id="IPR001873">
    <property type="entry name" value="ENaC"/>
</dbReference>
<keyword evidence="7 16" id="KW-0812">Transmembrane</keyword>
<accession>A0A553PQJ7</accession>
<dbReference type="Pfam" id="PF03045">
    <property type="entry name" value="DAN"/>
    <property type="match status" value="1"/>
</dbReference>
<evidence type="ECO:0000256" key="10">
    <source>
        <dbReference type="ARBA" id="ARBA00023053"/>
    </source>
</evidence>
<evidence type="ECO:0000256" key="11">
    <source>
        <dbReference type="ARBA" id="ARBA00023065"/>
    </source>
</evidence>
<comment type="caution">
    <text evidence="20">The sequence shown here is derived from an EMBL/GenBank/DDBJ whole genome shotgun (WGS) entry which is preliminary data.</text>
</comment>
<keyword evidence="14 16" id="KW-0739">Sodium transport</keyword>
<feature type="transmembrane region" description="Helical" evidence="18">
    <location>
        <begin position="41"/>
        <end position="62"/>
    </location>
</feature>
<feature type="transmembrane region" description="Helical" evidence="18">
    <location>
        <begin position="1166"/>
        <end position="1185"/>
    </location>
</feature>
<evidence type="ECO:0000256" key="2">
    <source>
        <dbReference type="ARBA" id="ARBA00004613"/>
    </source>
</evidence>
<evidence type="ECO:0000256" key="18">
    <source>
        <dbReference type="SAM" id="Phobius"/>
    </source>
</evidence>
<dbReference type="GO" id="GO:0005576">
    <property type="term" value="C:extracellular region"/>
    <property type="evidence" value="ECO:0007669"/>
    <property type="project" value="UniProtKB-SubCell"/>
</dbReference>
<organism evidence="20 21">
    <name type="scientific">Tigriopus californicus</name>
    <name type="common">Marine copepod</name>
    <dbReference type="NCBI Taxonomy" id="6832"/>
    <lineage>
        <taxon>Eukaryota</taxon>
        <taxon>Metazoa</taxon>
        <taxon>Ecdysozoa</taxon>
        <taxon>Arthropoda</taxon>
        <taxon>Crustacea</taxon>
        <taxon>Multicrustacea</taxon>
        <taxon>Hexanauplia</taxon>
        <taxon>Copepoda</taxon>
        <taxon>Harpacticoida</taxon>
        <taxon>Harpacticidae</taxon>
        <taxon>Tigriopus</taxon>
    </lineage>
</organism>
<feature type="compositionally biased region" description="Basic and acidic residues" evidence="17">
    <location>
        <begin position="768"/>
        <end position="779"/>
    </location>
</feature>
<dbReference type="GO" id="GO:0016020">
    <property type="term" value="C:membrane"/>
    <property type="evidence" value="ECO:0007669"/>
    <property type="project" value="UniProtKB-SubCell"/>
</dbReference>
<feature type="compositionally biased region" description="Acidic residues" evidence="17">
    <location>
        <begin position="1474"/>
        <end position="1490"/>
    </location>
</feature>